<sequence length="179" mass="20103">MATSKGYFARQNYRFLTTDLTHHAPLTHSTPFELDESDIYHHTIARSNSPELRKPALSSRLAKKSTSAAAACRRADPGRRACGTPSSLPVNIPDWSKILKDEYRRGTDVDYGEDDEDDMDGDDCFDDGVRVPPHELLARTRIASFSVHEGIGRTLKGRDLRVDFVLVALLLLRFVAMRD</sequence>
<dbReference type="EMBL" id="VDCV01000009">
    <property type="protein sequence ID" value="KAB5540677.1"/>
    <property type="molecule type" value="Genomic_DNA"/>
</dbReference>
<dbReference type="GO" id="GO:0010150">
    <property type="term" value="P:leaf senescence"/>
    <property type="evidence" value="ECO:0007669"/>
    <property type="project" value="UniProtKB-ARBA"/>
</dbReference>
<organism evidence="2 3">
    <name type="scientific">Salix brachista</name>
    <dbReference type="NCBI Taxonomy" id="2182728"/>
    <lineage>
        <taxon>Eukaryota</taxon>
        <taxon>Viridiplantae</taxon>
        <taxon>Streptophyta</taxon>
        <taxon>Embryophyta</taxon>
        <taxon>Tracheophyta</taxon>
        <taxon>Spermatophyta</taxon>
        <taxon>Magnoliopsida</taxon>
        <taxon>eudicotyledons</taxon>
        <taxon>Gunneridae</taxon>
        <taxon>Pentapetalae</taxon>
        <taxon>rosids</taxon>
        <taxon>fabids</taxon>
        <taxon>Malpighiales</taxon>
        <taxon>Salicaceae</taxon>
        <taxon>Saliceae</taxon>
        <taxon>Salix</taxon>
    </lineage>
</organism>
<name>A0A5N5LDD9_9ROSI</name>
<dbReference type="Proteomes" id="UP000326939">
    <property type="component" value="Chromosome 9"/>
</dbReference>
<evidence type="ECO:0000313" key="2">
    <source>
        <dbReference type="EMBL" id="KAB5540677.1"/>
    </source>
</evidence>
<dbReference type="Pfam" id="PF04520">
    <property type="entry name" value="Senescence_reg"/>
    <property type="match status" value="1"/>
</dbReference>
<dbReference type="PANTHER" id="PTHR46525:SF2">
    <property type="entry name" value="EMB|CAB72159.1"/>
    <property type="match status" value="1"/>
</dbReference>
<proteinExistence type="inferred from homology"/>
<dbReference type="PANTHER" id="PTHR46525">
    <property type="entry name" value="EMB|CAB72159.1"/>
    <property type="match status" value="1"/>
</dbReference>
<reference evidence="3" key="1">
    <citation type="journal article" date="2019" name="Gigascience">
        <title>De novo genome assembly of the endangered Acer yangbiense, a plant species with extremely small populations endemic to Yunnan Province, China.</title>
        <authorList>
            <person name="Yang J."/>
            <person name="Wariss H.M."/>
            <person name="Tao L."/>
            <person name="Zhang R."/>
            <person name="Yun Q."/>
            <person name="Hollingsworth P."/>
            <person name="Dao Z."/>
            <person name="Luo G."/>
            <person name="Guo H."/>
            <person name="Ma Y."/>
            <person name="Sun W."/>
        </authorList>
    </citation>
    <scope>NUCLEOTIDE SEQUENCE [LARGE SCALE GENOMIC DNA]</scope>
    <source>
        <strain evidence="3">cv. br00</strain>
    </source>
</reference>
<comment type="similarity">
    <text evidence="1">Belongs to the senescence regulator S40 family.</text>
</comment>
<keyword evidence="3" id="KW-1185">Reference proteome</keyword>
<accession>A0A5N5LDD9</accession>
<gene>
    <name evidence="2" type="ORF">DKX38_013651</name>
</gene>
<evidence type="ECO:0000313" key="3">
    <source>
        <dbReference type="Proteomes" id="UP000326939"/>
    </source>
</evidence>
<evidence type="ECO:0000256" key="1">
    <source>
        <dbReference type="ARBA" id="ARBA00034773"/>
    </source>
</evidence>
<protein>
    <submittedName>
        <fullName evidence="2">Uncharacterized protein</fullName>
    </submittedName>
</protein>
<dbReference type="AlphaFoldDB" id="A0A5N5LDD9"/>
<dbReference type="InterPro" id="IPR007608">
    <property type="entry name" value="Senescence_reg_S40"/>
</dbReference>
<comment type="caution">
    <text evidence="2">The sequence shown here is derived from an EMBL/GenBank/DDBJ whole genome shotgun (WGS) entry which is preliminary data.</text>
</comment>